<reference evidence="4" key="3">
    <citation type="submission" date="2016-06" db="UniProtKB">
        <authorList>
            <consortium name="WormBaseParasite"/>
        </authorList>
    </citation>
    <scope>IDENTIFICATION</scope>
</reference>
<accession>A0A183BNW8</accession>
<evidence type="ECO:0000313" key="4">
    <source>
        <dbReference type="WBParaSite" id="GPLIN_000230400"/>
    </source>
</evidence>
<keyword evidence="2" id="KW-0812">Transmembrane</keyword>
<evidence type="ECO:0000256" key="2">
    <source>
        <dbReference type="SAM" id="Phobius"/>
    </source>
</evidence>
<feature type="transmembrane region" description="Helical" evidence="2">
    <location>
        <begin position="6"/>
        <end position="24"/>
    </location>
</feature>
<reference evidence="3" key="1">
    <citation type="submission" date="2013-12" db="EMBL/GenBank/DDBJ databases">
        <authorList>
            <person name="Aslett M."/>
        </authorList>
    </citation>
    <scope>NUCLEOTIDE SEQUENCE [LARGE SCALE GENOMIC DNA]</scope>
    <source>
        <strain evidence="3">Lindley</strain>
    </source>
</reference>
<feature type="region of interest" description="Disordered" evidence="1">
    <location>
        <begin position="84"/>
        <end position="107"/>
    </location>
</feature>
<dbReference type="AlphaFoldDB" id="A0A183BNW8"/>
<keyword evidence="2" id="KW-1133">Transmembrane helix</keyword>
<reference evidence="3" key="2">
    <citation type="submission" date="2014-05" db="EMBL/GenBank/DDBJ databases">
        <title>The genome and life-stage specific transcriptomes of Globodera pallida elucidate key aspects of plant parasitism by a cyst nematode.</title>
        <authorList>
            <person name="Cotton J.A."/>
            <person name="Lilley C.J."/>
            <person name="Jones L.M."/>
            <person name="Kikuchi T."/>
            <person name="Reid A.J."/>
            <person name="Thorpe P."/>
            <person name="Tsai I.J."/>
            <person name="Beasley H."/>
            <person name="Blok V."/>
            <person name="Cock P.J.A."/>
            <person name="Van den Akker S.E."/>
            <person name="Holroyd N."/>
            <person name="Hunt M."/>
            <person name="Mantelin S."/>
            <person name="Naghra H."/>
            <person name="Pain A."/>
            <person name="Palomares-Rius J.E."/>
            <person name="Zarowiecki M."/>
            <person name="Berriman M."/>
            <person name="Jones J.T."/>
            <person name="Urwin P.E."/>
        </authorList>
    </citation>
    <scope>NUCLEOTIDE SEQUENCE [LARGE SCALE GENOMIC DNA]</scope>
    <source>
        <strain evidence="3">Lindley</strain>
    </source>
</reference>
<sequence length="107" mass="11615">MQFSAAATVLMMGLLTVTAVYFMAHVAGGKRTVLPEGTSEDDKVEAVLLLPPAKRAQLTLLTTLFNGEDYGMGDTAEEYGMEEGEAEPIEGYVITQQRRGGTQFDHE</sequence>
<keyword evidence="3" id="KW-1185">Reference proteome</keyword>
<evidence type="ECO:0000256" key="1">
    <source>
        <dbReference type="SAM" id="MobiDB-lite"/>
    </source>
</evidence>
<proteinExistence type="predicted"/>
<dbReference type="WBParaSite" id="GPLIN_000230400">
    <property type="protein sequence ID" value="GPLIN_000230400"/>
    <property type="gene ID" value="GPLIN_000230400"/>
</dbReference>
<dbReference type="Proteomes" id="UP000050741">
    <property type="component" value="Unassembled WGS sequence"/>
</dbReference>
<keyword evidence="2" id="KW-0472">Membrane</keyword>
<protein>
    <submittedName>
        <fullName evidence="4">Secreted protein</fullName>
    </submittedName>
</protein>
<name>A0A183BNW8_GLOPA</name>
<organism evidence="3 4">
    <name type="scientific">Globodera pallida</name>
    <name type="common">Potato cyst nematode worm</name>
    <name type="synonym">Heterodera pallida</name>
    <dbReference type="NCBI Taxonomy" id="36090"/>
    <lineage>
        <taxon>Eukaryota</taxon>
        <taxon>Metazoa</taxon>
        <taxon>Ecdysozoa</taxon>
        <taxon>Nematoda</taxon>
        <taxon>Chromadorea</taxon>
        <taxon>Rhabditida</taxon>
        <taxon>Tylenchina</taxon>
        <taxon>Tylenchomorpha</taxon>
        <taxon>Tylenchoidea</taxon>
        <taxon>Heteroderidae</taxon>
        <taxon>Heteroderinae</taxon>
        <taxon>Globodera</taxon>
    </lineage>
</organism>
<evidence type="ECO:0000313" key="3">
    <source>
        <dbReference type="Proteomes" id="UP000050741"/>
    </source>
</evidence>